<keyword evidence="1" id="KW-0732">Signal</keyword>
<protein>
    <recommendedName>
        <fullName evidence="4">Pectinesterase inhibitor domain-containing protein</fullName>
    </recommendedName>
</protein>
<dbReference type="AlphaFoldDB" id="A0A9Q0JRD8"/>
<organism evidence="2 3">
    <name type="scientific">Turnera subulata</name>
    <dbReference type="NCBI Taxonomy" id="218843"/>
    <lineage>
        <taxon>Eukaryota</taxon>
        <taxon>Viridiplantae</taxon>
        <taxon>Streptophyta</taxon>
        <taxon>Embryophyta</taxon>
        <taxon>Tracheophyta</taxon>
        <taxon>Spermatophyta</taxon>
        <taxon>Magnoliopsida</taxon>
        <taxon>eudicotyledons</taxon>
        <taxon>Gunneridae</taxon>
        <taxon>Pentapetalae</taxon>
        <taxon>rosids</taxon>
        <taxon>fabids</taxon>
        <taxon>Malpighiales</taxon>
        <taxon>Passifloraceae</taxon>
        <taxon>Turnera</taxon>
    </lineage>
</organism>
<reference evidence="2" key="2">
    <citation type="journal article" date="2023" name="Plants (Basel)">
        <title>Annotation of the Turnera subulata (Passifloraceae) Draft Genome Reveals the S-Locus Evolved after the Divergence of Turneroideae from Passifloroideae in a Stepwise Manner.</title>
        <authorList>
            <person name="Henning P.M."/>
            <person name="Roalson E.H."/>
            <person name="Mir W."/>
            <person name="McCubbin A.G."/>
            <person name="Shore J.S."/>
        </authorList>
    </citation>
    <scope>NUCLEOTIDE SEQUENCE</scope>
    <source>
        <strain evidence="2">F60SS</strain>
    </source>
</reference>
<keyword evidence="3" id="KW-1185">Reference proteome</keyword>
<evidence type="ECO:0000313" key="2">
    <source>
        <dbReference type="EMBL" id="KAJ4851293.1"/>
    </source>
</evidence>
<evidence type="ECO:0008006" key="4">
    <source>
        <dbReference type="Google" id="ProtNLM"/>
    </source>
</evidence>
<gene>
    <name evidence="2" type="ORF">Tsubulata_001158</name>
</gene>
<comment type="caution">
    <text evidence="2">The sequence shown here is derived from an EMBL/GenBank/DDBJ whole genome shotgun (WGS) entry which is preliminary data.</text>
</comment>
<accession>A0A9Q0JRD8</accession>
<feature type="chain" id="PRO_5040216152" description="Pectinesterase inhibitor domain-containing protein" evidence="1">
    <location>
        <begin position="22"/>
        <end position="102"/>
    </location>
</feature>
<dbReference type="EMBL" id="JAKUCV010000089">
    <property type="protein sequence ID" value="KAJ4851293.1"/>
    <property type="molecule type" value="Genomic_DNA"/>
</dbReference>
<feature type="signal peptide" evidence="1">
    <location>
        <begin position="1"/>
        <end position="21"/>
    </location>
</feature>
<dbReference type="Proteomes" id="UP001141552">
    <property type="component" value="Unassembled WGS sequence"/>
</dbReference>
<evidence type="ECO:0000256" key="1">
    <source>
        <dbReference type="SAM" id="SignalP"/>
    </source>
</evidence>
<reference evidence="2" key="1">
    <citation type="submission" date="2022-02" db="EMBL/GenBank/DDBJ databases">
        <authorList>
            <person name="Henning P.M."/>
            <person name="McCubbin A.G."/>
            <person name="Shore J.S."/>
        </authorList>
    </citation>
    <scope>NUCLEOTIDE SEQUENCE</scope>
    <source>
        <strain evidence="2">F60SS</strain>
        <tissue evidence="2">Leaves</tissue>
    </source>
</reference>
<proteinExistence type="predicted"/>
<evidence type="ECO:0000313" key="3">
    <source>
        <dbReference type="Proteomes" id="UP001141552"/>
    </source>
</evidence>
<sequence>MASKHALVVAVLFLSLILAHGNCNIKLSPLEVRTRRIVLISGTSAATMQTAIRYVRIVIINPEPYVCQILATMVLLSHVVASSMDVQLAVQSRTLAPKIRNF</sequence>
<name>A0A9Q0JRD8_9ROSI</name>